<reference evidence="2" key="1">
    <citation type="submission" date="2023-07" db="EMBL/GenBank/DDBJ databases">
        <title>The genome sequence of Rhodocytophaga aerolata KACC 12507.</title>
        <authorList>
            <person name="Zhang X."/>
        </authorList>
    </citation>
    <scope>NUCLEOTIDE SEQUENCE</scope>
    <source>
        <strain evidence="2">KACC 12507</strain>
    </source>
</reference>
<keyword evidence="1" id="KW-1133">Transmembrane helix</keyword>
<evidence type="ECO:0000313" key="2">
    <source>
        <dbReference type="EMBL" id="MDO1446328.1"/>
    </source>
</evidence>
<keyword evidence="3" id="KW-1185">Reference proteome</keyword>
<proteinExistence type="predicted"/>
<accession>A0ABT8R2K8</accession>
<evidence type="ECO:0000313" key="3">
    <source>
        <dbReference type="Proteomes" id="UP001168528"/>
    </source>
</evidence>
<evidence type="ECO:0008006" key="4">
    <source>
        <dbReference type="Google" id="ProtNLM"/>
    </source>
</evidence>
<feature type="transmembrane region" description="Helical" evidence="1">
    <location>
        <begin position="32"/>
        <end position="48"/>
    </location>
</feature>
<keyword evidence="1" id="KW-0472">Membrane</keyword>
<name>A0ABT8R2K8_9BACT</name>
<dbReference type="Proteomes" id="UP001168528">
    <property type="component" value="Unassembled WGS sequence"/>
</dbReference>
<evidence type="ECO:0000256" key="1">
    <source>
        <dbReference type="SAM" id="Phobius"/>
    </source>
</evidence>
<sequence length="57" mass="6314">MNPKLLALFGFSIAMFFFGIEALSDGLLKVAAIEFAIAIITLLLFFYLKSASRKKIV</sequence>
<dbReference type="EMBL" id="JAUKPO010000003">
    <property type="protein sequence ID" value="MDO1446328.1"/>
    <property type="molecule type" value="Genomic_DNA"/>
</dbReference>
<keyword evidence="1" id="KW-0812">Transmembrane</keyword>
<protein>
    <recommendedName>
        <fullName evidence="4">DUF1328 domain-containing protein</fullName>
    </recommendedName>
</protein>
<gene>
    <name evidence="2" type="ORF">Q0590_08705</name>
</gene>
<comment type="caution">
    <text evidence="2">The sequence shown here is derived from an EMBL/GenBank/DDBJ whole genome shotgun (WGS) entry which is preliminary data.</text>
</comment>
<dbReference type="RefSeq" id="WP_302037123.1">
    <property type="nucleotide sequence ID" value="NZ_JAUKPO010000003.1"/>
</dbReference>
<organism evidence="2 3">
    <name type="scientific">Rhodocytophaga aerolata</name>
    <dbReference type="NCBI Taxonomy" id="455078"/>
    <lineage>
        <taxon>Bacteria</taxon>
        <taxon>Pseudomonadati</taxon>
        <taxon>Bacteroidota</taxon>
        <taxon>Cytophagia</taxon>
        <taxon>Cytophagales</taxon>
        <taxon>Rhodocytophagaceae</taxon>
        <taxon>Rhodocytophaga</taxon>
    </lineage>
</organism>